<evidence type="ECO:0000313" key="2">
    <source>
        <dbReference type="Proteomes" id="UP000018550"/>
    </source>
</evidence>
<dbReference type="STRING" id="1276258.SAPIS_v1c04120"/>
<keyword evidence="2" id="KW-1185">Reference proteome</keyword>
<dbReference type="SUPFAM" id="SSF117856">
    <property type="entry name" value="AF0104/ALDC/Ptd012-like"/>
    <property type="match status" value="1"/>
</dbReference>
<gene>
    <name evidence="1" type="ORF">SAPIS_v1c04120</name>
</gene>
<dbReference type="AlphaFoldDB" id="V5RIG1"/>
<reference evidence="1 2" key="1">
    <citation type="journal article" date="2014" name="Genome Announc.">
        <title>Complete Genome Sequence of Spiroplasma apis B31T (ATCC 33834), a Bacterium Associated with May Disease of Honeybees (Apis mellifera).</title>
        <authorList>
            <person name="Ku C."/>
            <person name="Lo W.S."/>
            <person name="Chen L.L."/>
            <person name="Kuo C.H."/>
        </authorList>
    </citation>
    <scope>NUCLEOTIDE SEQUENCE [LARGE SCALE GENOMIC DNA]</scope>
    <source>
        <strain evidence="1">B31</strain>
    </source>
</reference>
<protein>
    <submittedName>
        <fullName evidence="1">Uncharacterized protein</fullName>
    </submittedName>
</protein>
<dbReference type="HOGENOM" id="CLU_2048260_0_0_14"/>
<organism evidence="1 2">
    <name type="scientific">Spiroplasma apis B31</name>
    <dbReference type="NCBI Taxonomy" id="1276258"/>
    <lineage>
        <taxon>Bacteria</taxon>
        <taxon>Bacillati</taxon>
        <taxon>Mycoplasmatota</taxon>
        <taxon>Mollicutes</taxon>
        <taxon>Entomoplasmatales</taxon>
        <taxon>Spiroplasmataceae</taxon>
        <taxon>Spiroplasma</taxon>
    </lineage>
</organism>
<sequence>MEIREKGNLIILYFEKNEDLFSMLNNVVREYMIIDAKITGFGFFKRMEFGILTQTEPLFFGKTLVEKLVTVSGVQGLIDNRDISIMFHGVDAEKNNYNGKLFSAETIESFVMTLDILKTE</sequence>
<dbReference type="KEGG" id="sapi:SAPIS_v1c04120"/>
<dbReference type="Gene3D" id="3.30.1330.80">
    <property type="entry name" value="Hypothetical protein, similar to alpha- acetolactate decarboxylase, domain 2"/>
    <property type="match status" value="1"/>
</dbReference>
<dbReference type="EMBL" id="CP006682">
    <property type="protein sequence ID" value="AHB36258.1"/>
    <property type="molecule type" value="Genomic_DNA"/>
</dbReference>
<dbReference type="OrthoDB" id="389384at2"/>
<dbReference type="Proteomes" id="UP000018550">
    <property type="component" value="Chromosome"/>
</dbReference>
<evidence type="ECO:0000313" key="1">
    <source>
        <dbReference type="EMBL" id="AHB36258.1"/>
    </source>
</evidence>
<dbReference type="PATRIC" id="fig|1276258.3.peg.411"/>
<accession>V5RIG1</accession>
<proteinExistence type="predicted"/>
<name>V5RIG1_SPIAP</name>
<dbReference type="RefSeq" id="WP_023789192.1">
    <property type="nucleotide sequence ID" value="NC_022998.1"/>
</dbReference>